<feature type="transmembrane region" description="Helical" evidence="7">
    <location>
        <begin position="1615"/>
        <end position="1637"/>
    </location>
</feature>
<dbReference type="InterPro" id="IPR027417">
    <property type="entry name" value="P-loop_NTPase"/>
</dbReference>
<dbReference type="GO" id="GO:0140359">
    <property type="term" value="F:ABC-type transporter activity"/>
    <property type="evidence" value="ECO:0007669"/>
    <property type="project" value="InterPro"/>
</dbReference>
<accession>A0AAV1TBA1</accession>
<dbReference type="SUPFAM" id="SSF52540">
    <property type="entry name" value="P-loop containing nucleoside triphosphate hydrolases"/>
    <property type="match status" value="2"/>
</dbReference>
<feature type="compositionally biased region" description="Acidic residues" evidence="6">
    <location>
        <begin position="478"/>
        <end position="490"/>
    </location>
</feature>
<dbReference type="Pfam" id="PF00005">
    <property type="entry name" value="ABC_tran"/>
    <property type="match status" value="2"/>
</dbReference>
<comment type="subcellular location">
    <subcellularLocation>
        <location evidence="1">Membrane</location>
        <topology evidence="1">Multi-pass membrane protein</topology>
    </subcellularLocation>
</comment>
<dbReference type="InterPro" id="IPR050352">
    <property type="entry name" value="ABCG_transporters"/>
</dbReference>
<feature type="transmembrane region" description="Helical" evidence="7">
    <location>
        <begin position="2133"/>
        <end position="2160"/>
    </location>
</feature>
<dbReference type="GO" id="GO:0016020">
    <property type="term" value="C:membrane"/>
    <property type="evidence" value="ECO:0007669"/>
    <property type="project" value="UniProtKB-SubCell"/>
</dbReference>
<evidence type="ECO:0000259" key="8">
    <source>
        <dbReference type="PROSITE" id="PS50893"/>
    </source>
</evidence>
<evidence type="ECO:0000256" key="2">
    <source>
        <dbReference type="ARBA" id="ARBA00022448"/>
    </source>
</evidence>
<feature type="domain" description="ABC transporter" evidence="8">
    <location>
        <begin position="1724"/>
        <end position="1972"/>
    </location>
</feature>
<sequence length="2352" mass="258212">MTGSSQCPDPHDVSPLVNSNTSITDATAHGSSELFNSHRQSRELNRQISSPADFGGLGTRQYLQKHLITPGSATSASSFEEGGLSDGFSDAGTLSSDRSKSEHGTTSSLKHMTKKLSSPSRESLARHLVDTKFETSKVDMTDDGLLSNGLLGNLVVKQVPFSFEKGQDSMTSMVEVSSQALTTQTQEILEIPRKKIRRVVIRRTGADGRVRHEEVRYVDADGKAVQQRGQQCYAEDETTGTSAAFAEQKMVSPQVSTSAKILRRVVVRRTEADGQVYEEVKYLDVLGNIVRSEGRRVSSSSKACEGTRHIEVPVQTSGRTSVQTTEETRGVAGEEMQHVAAAGNVAGSNDSALVETCDSEAWQGSMHESSTETLSTRKVTRRVLRRTLIRKDGTHFPTEECMNLNEQVIQDAENTLGSARSFSDSVSSVASNSSTGRVSRRTVTRRVVSPERVVRRMVVRNGTTRSCTGAEVDGLDEVDAESIASEDDVTSDGSLRRSSRGIKVVTGSQETWNRSRQDAAWSSSSSDHSQKPANAINAISACSSVKLDVTTTVAHEGTMKIIAPPSEVLSSSSALTCVVPRSFNTVDDKRKAYNVGDVATVETLSDTAVVAPALVPQQASTYHEIETDGEVKNRLSINGPATMVTSYSMKPDEKTEQHFAAGRIWVTFDKSGEATARKAALPLKGDAGAIASETFDTSLNEIADFNAPEAASINDRKFSGSSGVAVTAGSDNSNWYINSTAPTSFLGSGVLEYDGMVLETSAPLTAASQRSCASRSHSQPEEKHTGGDGSIVAVCVDKPITESSVDDTEDATPVTTLSIDDQSAFLSSMSYRTLEEHEDSVFGSSRETRSVSKSNDRRMTMEELQTPMEIEEAFESKDANGSVGFEALEGAESMTASEFCGFYREEDMFDYSAAMNVNGSGDTRVNVACEGGEEASKLSFDVTSHDSKTSTAAIQVESLRHSTSFDGTLTTASGLAASIEKVNRDSVSRPTELIDPIEPEFDPDEHYIAVASPCHGKLAKIEEGVNGAVKPCVLAWNKLSLKHAPREKCAVGDTLSGCNKVLLDDVSGLVRAQEFLVITGPSNKECLALLSCLAGYEDDMEGIVTLNGHAWNNTMHRSLAYVVREDLFYETLTVQEHLLAQLHLRMSHTYTDKMCLELIEQVMKDMGLSCCRDKLIGGGIFTLRGLTRGERKLLAVAAALLTNPSILFVEEPTVGLDTISAEKVVAKLRWLAIEKGLTVVTTVHHPYPHSYELFDRLYLIGDTSCVYDGKASDCVEYLSTLGYPCPNYRSPMDHFMLQMDVGGGDKDHEDTAGLQLLKREWAQHSGAVYDKNAVQTDATSQDFEVDGSDCTMKKDRPTNCCSQLWIMWARHIRRLSRYGFVFWWHLLAALLIGVVFGLVYLDLDLTDEHGIKNFCGSFFYVLVVQMIFSAYRSFLFLPRETAIALRECQENGGSMFTLLSWLITKNAAELPSLILLSIAMFVPVFLLVGIGHGFKVYVYMQITIVLAGWTSIGLVLLTIGMFRHVTRAVIAFAALMMLCVYSGGLLIHGGDIPGWLVWLHHISPIKYGYGAMMTTFWKRVDTIDCDWTLNDCVAFTGNGVLIFYGMESESGSGDALVLAAICVVIFFVAFWFLLVLAKKRTSALQWRYEWTFSGYLGQPVARNAVDEKLQVTRSSLHRASKRKSHCSLPTTAEVDNHYIRVETPRGSGHAMHNVAYVTLGWSNLRVEAPKNSKESEIDRKMHDLLSDASGSAQGGELVLVSGPSREANVMLLECLGGLQKTLEGDVTINGVVATADKVSKHAAYVACDDLFYKTLTVMEHLQFQAQLIADKSSNGCGSGCGSGATEEMTDCVDMVLEELALTSQRHVLIQNLSNVNSKLLAIATALLNHPSILLVEDPTCGLDFYSSQRVVLALRRLARGGRTVLVTMTHTSSHLYALFDALYLLAGGAAIYHGKASEAVPYFSALGYQCPRYSCPVDFLIRLVSGGNDEAEMNDYDLTTRLKEVWSTQYVDMCPRDSSDERTTDSEKAAACRRAGCCTQLSILFSRQIQSLARYRVVFGWHAFCAIVASVLFGLIFFQLDLDNQRDIQNWAGAFLSMIMLQMLVMAYRTLVYLPFEMSIVKRERRQGRYPMVCWYLTKVLADIPATLVLSTLLFLPAYWLTGIGHGFSLYFYMQIVMWLVSWTSTGIATLLLGLFGRVRMALMAYLILLPLFAAFAGLLIDVDDIPDFLNWVQYLSPMTYGFEALMKLFWSRTEVLVCGRRDGSGSAAFASVNTFVVSSSGSQKDKDDCIVHSGDQVLSHYSLSTSRTSRTDSIVLLELAVLYFFLGYIFLSIRWRRFRARSYCQTTPRDV</sequence>
<keyword evidence="5 7" id="KW-0472">Membrane</keyword>
<feature type="compositionally biased region" description="Polar residues" evidence="6">
    <location>
        <begin position="104"/>
        <end position="121"/>
    </location>
</feature>
<feature type="transmembrane region" description="Helical" evidence="7">
    <location>
        <begin position="2203"/>
        <end position="2221"/>
    </location>
</feature>
<dbReference type="InterPro" id="IPR003439">
    <property type="entry name" value="ABC_transporter-like_ATP-bd"/>
</dbReference>
<dbReference type="PANTHER" id="PTHR48041">
    <property type="entry name" value="ABC TRANSPORTER G FAMILY MEMBER 28"/>
    <property type="match status" value="1"/>
</dbReference>
<feature type="domain" description="ABC transporter" evidence="8">
    <location>
        <begin position="1039"/>
        <end position="1287"/>
    </location>
</feature>
<feature type="compositionally biased region" description="Polar residues" evidence="6">
    <location>
        <begin position="16"/>
        <end position="38"/>
    </location>
</feature>
<organism evidence="9 10">
    <name type="scientific">Peronospora matthiolae</name>
    <dbReference type="NCBI Taxonomy" id="2874970"/>
    <lineage>
        <taxon>Eukaryota</taxon>
        <taxon>Sar</taxon>
        <taxon>Stramenopiles</taxon>
        <taxon>Oomycota</taxon>
        <taxon>Peronosporomycetes</taxon>
        <taxon>Peronosporales</taxon>
        <taxon>Peronosporaceae</taxon>
        <taxon>Peronospora</taxon>
    </lineage>
</organism>
<feature type="region of interest" description="Disordered" evidence="6">
    <location>
        <begin position="478"/>
        <end position="532"/>
    </location>
</feature>
<evidence type="ECO:0000256" key="7">
    <source>
        <dbReference type="SAM" id="Phobius"/>
    </source>
</evidence>
<keyword evidence="3 7" id="KW-0812">Transmembrane</keyword>
<dbReference type="PANTHER" id="PTHR48041:SF139">
    <property type="entry name" value="PROTEIN SCARLET"/>
    <property type="match status" value="1"/>
</dbReference>
<dbReference type="Proteomes" id="UP001162060">
    <property type="component" value="Unassembled WGS sequence"/>
</dbReference>
<feature type="compositionally biased region" description="Polar residues" evidence="6">
    <location>
        <begin position="767"/>
        <end position="777"/>
    </location>
</feature>
<dbReference type="EMBL" id="CAKLBY020000039">
    <property type="protein sequence ID" value="CAK7912486.1"/>
    <property type="molecule type" value="Genomic_DNA"/>
</dbReference>
<feature type="region of interest" description="Disordered" evidence="6">
    <location>
        <begin position="422"/>
        <end position="444"/>
    </location>
</feature>
<dbReference type="Gene3D" id="3.40.50.300">
    <property type="entry name" value="P-loop containing nucleotide triphosphate hydrolases"/>
    <property type="match status" value="2"/>
</dbReference>
<evidence type="ECO:0000256" key="5">
    <source>
        <dbReference type="ARBA" id="ARBA00023136"/>
    </source>
</evidence>
<evidence type="ECO:0000313" key="10">
    <source>
        <dbReference type="Proteomes" id="UP001162060"/>
    </source>
</evidence>
<proteinExistence type="predicted"/>
<feature type="transmembrane region" description="Helical" evidence="7">
    <location>
        <begin position="1380"/>
        <end position="1401"/>
    </location>
</feature>
<feature type="transmembrane region" description="Helical" evidence="7">
    <location>
        <begin position="2172"/>
        <end position="2196"/>
    </location>
</feature>
<feature type="transmembrane region" description="Helical" evidence="7">
    <location>
        <begin position="1496"/>
        <end position="1517"/>
    </location>
</feature>
<feature type="transmembrane region" description="Helical" evidence="7">
    <location>
        <begin position="1529"/>
        <end position="1549"/>
    </location>
</feature>
<dbReference type="PROSITE" id="PS50893">
    <property type="entry name" value="ABC_TRANSPORTER_2"/>
    <property type="match status" value="2"/>
</dbReference>
<feature type="transmembrane region" description="Helical" evidence="7">
    <location>
        <begin position="1417"/>
        <end position="1437"/>
    </location>
</feature>
<protein>
    <recommendedName>
        <fullName evidence="8">ABC transporter domain-containing protein</fullName>
    </recommendedName>
</protein>
<feature type="region of interest" description="Disordered" evidence="6">
    <location>
        <begin position="767"/>
        <end position="789"/>
    </location>
</feature>
<feature type="transmembrane region" description="Helical" evidence="7">
    <location>
        <begin position="1470"/>
        <end position="1490"/>
    </location>
</feature>
<gene>
    <name evidence="9" type="ORF">PM001_LOCUS4565</name>
</gene>
<keyword evidence="2" id="KW-0813">Transport</keyword>
<feature type="compositionally biased region" description="Basic and acidic residues" evidence="6">
    <location>
        <begin position="846"/>
        <end position="858"/>
    </location>
</feature>
<dbReference type="Pfam" id="PF01061">
    <property type="entry name" value="ABC2_membrane"/>
    <property type="match status" value="2"/>
</dbReference>
<dbReference type="InterPro" id="IPR043926">
    <property type="entry name" value="ABCG_dom"/>
</dbReference>
<evidence type="ECO:0000256" key="3">
    <source>
        <dbReference type="ARBA" id="ARBA00022692"/>
    </source>
</evidence>
<feature type="region of interest" description="Disordered" evidence="6">
    <location>
        <begin position="1"/>
        <end position="44"/>
    </location>
</feature>
<evidence type="ECO:0000313" key="9">
    <source>
        <dbReference type="EMBL" id="CAK7912486.1"/>
    </source>
</evidence>
<reference evidence="9" key="1">
    <citation type="submission" date="2024-01" db="EMBL/GenBank/DDBJ databases">
        <authorList>
            <person name="Webb A."/>
        </authorList>
    </citation>
    <scope>NUCLEOTIDE SEQUENCE</scope>
    <source>
        <strain evidence="9">Pm1</strain>
    </source>
</reference>
<dbReference type="GO" id="GO:0016887">
    <property type="term" value="F:ATP hydrolysis activity"/>
    <property type="evidence" value="ECO:0007669"/>
    <property type="project" value="InterPro"/>
</dbReference>
<feature type="transmembrane region" description="Helical" evidence="7">
    <location>
        <begin position="2057"/>
        <end position="2079"/>
    </location>
</feature>
<keyword evidence="4 7" id="KW-1133">Transmembrane helix</keyword>
<evidence type="ECO:0000256" key="6">
    <source>
        <dbReference type="SAM" id="MobiDB-lite"/>
    </source>
</evidence>
<evidence type="ECO:0000256" key="1">
    <source>
        <dbReference type="ARBA" id="ARBA00004141"/>
    </source>
</evidence>
<dbReference type="InterPro" id="IPR013525">
    <property type="entry name" value="ABC2_TM"/>
</dbReference>
<feature type="compositionally biased region" description="Low complexity" evidence="6">
    <location>
        <begin position="518"/>
        <end position="532"/>
    </location>
</feature>
<dbReference type="GO" id="GO:0005524">
    <property type="term" value="F:ATP binding"/>
    <property type="evidence" value="ECO:0007669"/>
    <property type="project" value="InterPro"/>
</dbReference>
<feature type="region of interest" description="Disordered" evidence="6">
    <location>
        <begin position="72"/>
        <end position="123"/>
    </location>
</feature>
<dbReference type="Pfam" id="PF19055">
    <property type="entry name" value="ABC2_membrane_7"/>
    <property type="match status" value="1"/>
</dbReference>
<feature type="transmembrane region" description="Helical" evidence="7">
    <location>
        <begin position="2091"/>
        <end position="2112"/>
    </location>
</feature>
<evidence type="ECO:0000256" key="4">
    <source>
        <dbReference type="ARBA" id="ARBA00022989"/>
    </source>
</evidence>
<feature type="region of interest" description="Disordered" evidence="6">
    <location>
        <begin position="838"/>
        <end position="858"/>
    </location>
</feature>
<feature type="transmembrane region" description="Helical" evidence="7">
    <location>
        <begin position="2314"/>
        <end position="2332"/>
    </location>
</feature>
<name>A0AAV1TBA1_9STRA</name>
<feature type="compositionally biased region" description="Low complexity" evidence="6">
    <location>
        <begin position="422"/>
        <end position="437"/>
    </location>
</feature>
<comment type="caution">
    <text evidence="9">The sequence shown here is derived from an EMBL/GenBank/DDBJ whole genome shotgun (WGS) entry which is preliminary data.</text>
</comment>